<dbReference type="InterPro" id="IPR010139">
    <property type="entry name" value="Imidazole-glycPsynth_HisH"/>
</dbReference>
<dbReference type="CDD" id="cd01748">
    <property type="entry name" value="GATase1_IGP_Synthase"/>
    <property type="match status" value="1"/>
</dbReference>
<dbReference type="HAMAP" id="MF_00278">
    <property type="entry name" value="HisH"/>
    <property type="match status" value="1"/>
</dbReference>
<dbReference type="PANTHER" id="PTHR42701">
    <property type="entry name" value="IMIDAZOLE GLYCEROL PHOSPHATE SYNTHASE SUBUNIT HISH"/>
    <property type="match status" value="1"/>
</dbReference>
<comment type="subcellular location">
    <subcellularLocation>
        <location evidence="1 12">Cytoplasm</location>
    </subcellularLocation>
</comment>
<dbReference type="EMBL" id="FUWZ01000001">
    <property type="protein sequence ID" value="SJZ50201.1"/>
    <property type="molecule type" value="Genomic_DNA"/>
</dbReference>
<dbReference type="Proteomes" id="UP000190367">
    <property type="component" value="Unassembled WGS sequence"/>
</dbReference>
<name>A0A1T4L6N8_9BACT</name>
<dbReference type="UniPathway" id="UPA00031">
    <property type="reaction ID" value="UER00010"/>
</dbReference>
<protein>
    <recommendedName>
        <fullName evidence="12">Imidazole glycerol phosphate synthase subunit HisH</fullName>
        <ecNumber evidence="12">4.3.2.10</ecNumber>
    </recommendedName>
    <alternativeName>
        <fullName evidence="12">IGP synthase glutaminase subunit</fullName>
        <ecNumber evidence="12">3.5.1.2</ecNumber>
    </alternativeName>
    <alternativeName>
        <fullName evidence="12">IGP synthase subunit HisH</fullName>
    </alternativeName>
    <alternativeName>
        <fullName evidence="12">ImGP synthase subunit HisH</fullName>
        <shortName evidence="12">IGPS subunit HisH</shortName>
    </alternativeName>
</protein>
<dbReference type="FunFam" id="3.40.50.880:FF:000009">
    <property type="entry name" value="Imidazole glycerol phosphate synthase subunit HisH"/>
    <property type="match status" value="1"/>
</dbReference>
<keyword evidence="9 12" id="KW-0456">Lyase</keyword>
<comment type="function">
    <text evidence="12">IGPS catalyzes the conversion of PRFAR and glutamine to IGP, AICAR and glutamate. The HisH subunit catalyzes the hydrolysis of glutamine to glutamate and ammonia as part of the synthesis of IGP and AICAR. The resulting ammonia molecule is channeled to the active site of HisF.</text>
</comment>
<dbReference type="OrthoDB" id="9807137at2"/>
<feature type="active site" description="Nucleophile" evidence="12 13">
    <location>
        <position position="77"/>
    </location>
</feature>
<feature type="active site" evidence="12 13">
    <location>
        <position position="179"/>
    </location>
</feature>
<dbReference type="GO" id="GO:0000107">
    <property type="term" value="F:imidazoleglycerol-phosphate synthase activity"/>
    <property type="evidence" value="ECO:0007669"/>
    <property type="project" value="UniProtKB-UniRule"/>
</dbReference>
<evidence type="ECO:0000256" key="9">
    <source>
        <dbReference type="ARBA" id="ARBA00023239"/>
    </source>
</evidence>
<evidence type="ECO:0000256" key="2">
    <source>
        <dbReference type="ARBA" id="ARBA00005091"/>
    </source>
</evidence>
<comment type="pathway">
    <text evidence="2 12">Amino-acid biosynthesis; L-histidine biosynthesis; L-histidine from 5-phospho-alpha-D-ribose 1-diphosphate: step 5/9.</text>
</comment>
<keyword evidence="16" id="KW-1185">Reference proteome</keyword>
<keyword evidence="4 12" id="KW-0963">Cytoplasm</keyword>
<dbReference type="NCBIfam" id="TIGR01855">
    <property type="entry name" value="IMP_synth_hisH"/>
    <property type="match status" value="1"/>
</dbReference>
<dbReference type="PROSITE" id="PS51273">
    <property type="entry name" value="GATASE_TYPE_1"/>
    <property type="match status" value="1"/>
</dbReference>
<proteinExistence type="inferred from homology"/>
<accession>A0A1T4L6N8</accession>
<dbReference type="GO" id="GO:0004359">
    <property type="term" value="F:glutaminase activity"/>
    <property type="evidence" value="ECO:0007669"/>
    <property type="project" value="UniProtKB-EC"/>
</dbReference>
<dbReference type="PANTHER" id="PTHR42701:SF1">
    <property type="entry name" value="IMIDAZOLE GLYCEROL PHOSPHATE SYNTHASE SUBUNIT HISH"/>
    <property type="match status" value="1"/>
</dbReference>
<feature type="active site" evidence="12 13">
    <location>
        <position position="181"/>
    </location>
</feature>
<dbReference type="EC" id="3.5.1.2" evidence="12"/>
<dbReference type="PIRSF" id="PIRSF000495">
    <property type="entry name" value="Amidotransf_hisH"/>
    <property type="match status" value="1"/>
</dbReference>
<organism evidence="15 16">
    <name type="scientific">Chitinophaga eiseniae</name>
    <dbReference type="NCBI Taxonomy" id="634771"/>
    <lineage>
        <taxon>Bacteria</taxon>
        <taxon>Pseudomonadati</taxon>
        <taxon>Bacteroidota</taxon>
        <taxon>Chitinophagia</taxon>
        <taxon>Chitinophagales</taxon>
        <taxon>Chitinophagaceae</taxon>
        <taxon>Chitinophaga</taxon>
    </lineage>
</organism>
<dbReference type="AlphaFoldDB" id="A0A1T4L6N8"/>
<evidence type="ECO:0000313" key="15">
    <source>
        <dbReference type="EMBL" id="SJZ50201.1"/>
    </source>
</evidence>
<evidence type="ECO:0000256" key="1">
    <source>
        <dbReference type="ARBA" id="ARBA00004496"/>
    </source>
</evidence>
<evidence type="ECO:0000256" key="7">
    <source>
        <dbReference type="ARBA" id="ARBA00022962"/>
    </source>
</evidence>
<dbReference type="Gene3D" id="3.40.50.880">
    <property type="match status" value="1"/>
</dbReference>
<dbReference type="GO" id="GO:0005737">
    <property type="term" value="C:cytoplasm"/>
    <property type="evidence" value="ECO:0007669"/>
    <property type="project" value="UniProtKB-SubCell"/>
</dbReference>
<evidence type="ECO:0000259" key="14">
    <source>
        <dbReference type="Pfam" id="PF00117"/>
    </source>
</evidence>
<comment type="catalytic activity">
    <reaction evidence="11 12">
        <text>L-glutamine + H2O = L-glutamate + NH4(+)</text>
        <dbReference type="Rhea" id="RHEA:15889"/>
        <dbReference type="ChEBI" id="CHEBI:15377"/>
        <dbReference type="ChEBI" id="CHEBI:28938"/>
        <dbReference type="ChEBI" id="CHEBI:29985"/>
        <dbReference type="ChEBI" id="CHEBI:58359"/>
        <dbReference type="EC" id="3.5.1.2"/>
    </reaction>
</comment>
<reference evidence="16" key="1">
    <citation type="submission" date="2017-02" db="EMBL/GenBank/DDBJ databases">
        <authorList>
            <person name="Varghese N."/>
            <person name="Submissions S."/>
        </authorList>
    </citation>
    <scope>NUCLEOTIDE SEQUENCE [LARGE SCALE GENOMIC DNA]</scope>
    <source>
        <strain evidence="16">DSM 22224</strain>
    </source>
</reference>
<dbReference type="GO" id="GO:0016829">
    <property type="term" value="F:lyase activity"/>
    <property type="evidence" value="ECO:0007669"/>
    <property type="project" value="UniProtKB-KW"/>
</dbReference>
<evidence type="ECO:0000313" key="16">
    <source>
        <dbReference type="Proteomes" id="UP000190367"/>
    </source>
</evidence>
<dbReference type="STRING" id="634771.SAMN04488128_101499"/>
<evidence type="ECO:0000256" key="10">
    <source>
        <dbReference type="ARBA" id="ARBA00047838"/>
    </source>
</evidence>
<keyword evidence="8 12" id="KW-0368">Histidine biosynthesis</keyword>
<dbReference type="InterPro" id="IPR017926">
    <property type="entry name" value="GATASE"/>
</dbReference>
<keyword evidence="7 12" id="KW-0315">Glutamine amidotransferase</keyword>
<keyword evidence="5 12" id="KW-0028">Amino-acid biosynthesis</keyword>
<evidence type="ECO:0000256" key="3">
    <source>
        <dbReference type="ARBA" id="ARBA00011152"/>
    </source>
</evidence>
<evidence type="ECO:0000256" key="5">
    <source>
        <dbReference type="ARBA" id="ARBA00022605"/>
    </source>
</evidence>
<dbReference type="SUPFAM" id="SSF52317">
    <property type="entry name" value="Class I glutamine amidotransferase-like"/>
    <property type="match status" value="1"/>
</dbReference>
<dbReference type="RefSeq" id="WP_078667182.1">
    <property type="nucleotide sequence ID" value="NZ_FUWZ01000001.1"/>
</dbReference>
<comment type="subunit">
    <text evidence="3 12">Heterodimer of HisH and HisF.</text>
</comment>
<keyword evidence="6 12" id="KW-0378">Hydrolase</keyword>
<evidence type="ECO:0000256" key="8">
    <source>
        <dbReference type="ARBA" id="ARBA00023102"/>
    </source>
</evidence>
<evidence type="ECO:0000256" key="12">
    <source>
        <dbReference type="HAMAP-Rule" id="MF_00278"/>
    </source>
</evidence>
<evidence type="ECO:0000256" key="13">
    <source>
        <dbReference type="PIRSR" id="PIRSR000495-1"/>
    </source>
</evidence>
<sequence length="197" mass="22052">MKTAIIKYNAGNIRSVQFALERLGVDGIVTDNPEEILSADRVIFPGVGEASTAMRYLQERNLDKLIAGLQQPVLGICLGMQLLCRHSEENDTPCIGVFDVEVKRFTSPVENLLKIPQIGWNNITGLHSVMFEHVPENSYMYFVHSYYAALGADTVAITNYVINYSAALQKDNFYAVQFHPEKSAEHGARIIENFLNL</sequence>
<dbReference type="Pfam" id="PF00117">
    <property type="entry name" value="GATase"/>
    <property type="match status" value="1"/>
</dbReference>
<evidence type="ECO:0000256" key="6">
    <source>
        <dbReference type="ARBA" id="ARBA00022801"/>
    </source>
</evidence>
<dbReference type="InterPro" id="IPR029062">
    <property type="entry name" value="Class_I_gatase-like"/>
</dbReference>
<comment type="catalytic activity">
    <reaction evidence="10 12">
        <text>5-[(5-phospho-1-deoxy-D-ribulos-1-ylimino)methylamino]-1-(5-phospho-beta-D-ribosyl)imidazole-4-carboxamide + L-glutamine = D-erythro-1-(imidazol-4-yl)glycerol 3-phosphate + 5-amino-1-(5-phospho-beta-D-ribosyl)imidazole-4-carboxamide + L-glutamate + H(+)</text>
        <dbReference type="Rhea" id="RHEA:24793"/>
        <dbReference type="ChEBI" id="CHEBI:15378"/>
        <dbReference type="ChEBI" id="CHEBI:29985"/>
        <dbReference type="ChEBI" id="CHEBI:58278"/>
        <dbReference type="ChEBI" id="CHEBI:58359"/>
        <dbReference type="ChEBI" id="CHEBI:58475"/>
        <dbReference type="ChEBI" id="CHEBI:58525"/>
        <dbReference type="EC" id="4.3.2.10"/>
    </reaction>
</comment>
<feature type="domain" description="Glutamine amidotransferase" evidence="14">
    <location>
        <begin position="12"/>
        <end position="195"/>
    </location>
</feature>
<keyword evidence="15" id="KW-0808">Transferase</keyword>
<evidence type="ECO:0000256" key="4">
    <source>
        <dbReference type="ARBA" id="ARBA00022490"/>
    </source>
</evidence>
<dbReference type="EC" id="4.3.2.10" evidence="12"/>
<dbReference type="GO" id="GO:0000105">
    <property type="term" value="P:L-histidine biosynthetic process"/>
    <property type="evidence" value="ECO:0007669"/>
    <property type="project" value="UniProtKB-UniRule"/>
</dbReference>
<evidence type="ECO:0000256" key="11">
    <source>
        <dbReference type="ARBA" id="ARBA00049534"/>
    </source>
</evidence>
<gene>
    <name evidence="12" type="primary">hisH</name>
    <name evidence="15" type="ORF">SAMN04488128_101499</name>
</gene>